<dbReference type="PROSITE" id="PS01009">
    <property type="entry name" value="CRISP_1"/>
    <property type="match status" value="1"/>
</dbReference>
<evidence type="ECO:0000259" key="1">
    <source>
        <dbReference type="SMART" id="SM00198"/>
    </source>
</evidence>
<dbReference type="Gene3D" id="3.40.33.10">
    <property type="entry name" value="CAP"/>
    <property type="match status" value="1"/>
</dbReference>
<dbReference type="SUPFAM" id="SSF55797">
    <property type="entry name" value="PR-1-like"/>
    <property type="match status" value="1"/>
</dbReference>
<protein>
    <recommendedName>
        <fullName evidence="1">SCP domain-containing protein</fullName>
    </recommendedName>
</protein>
<sequence length="384" mass="42756">FKLSSLGTYFRNKYIMHIATNNILLCIVIALTCQVSDATHSISKRNAPLTCPSCQASPQCHPKYETIPGHTACLTVGPNSKPFEMTEAIKKEIVDYHNELRANVNPIPTDMLVMQWDDELYMLARRWADACKQTAQGNSYHDKNRFVPGKYYVGQNLGNGHRDFRHVITKWHDEHVNYAPFYGKPLNKTKPGATGHYTQVVWATTNLIGCAASNCSGTPFYVCNYAPSGNHGGFLRPYSTGTKKGELCMKKTASGLCDCGGLACQNESKFNISTCSCTCYYEESLSPPACSINCSAKPYWYCGTQPGFTASSCENRFLLSACPQECKICPCYEDDYKPVMCRVSLTSVSSFFLLMLSVYLSLTCSRLNFDIAQYDTSYDPPNIP</sequence>
<feature type="non-terminal residue" evidence="2">
    <location>
        <position position="1"/>
    </location>
</feature>
<accession>A0A0B6ZVM6</accession>
<dbReference type="SMART" id="SM00198">
    <property type="entry name" value="SCP"/>
    <property type="match status" value="1"/>
</dbReference>
<dbReference type="EMBL" id="HACG01024965">
    <property type="protein sequence ID" value="CEK71830.1"/>
    <property type="molecule type" value="Transcribed_RNA"/>
</dbReference>
<dbReference type="InterPro" id="IPR002413">
    <property type="entry name" value="V5_allergen-like"/>
</dbReference>
<dbReference type="PRINTS" id="PR00837">
    <property type="entry name" value="V5TPXLIKE"/>
</dbReference>
<reference evidence="2" key="1">
    <citation type="submission" date="2014-12" db="EMBL/GenBank/DDBJ databases">
        <title>Insight into the proteome of Arion vulgaris.</title>
        <authorList>
            <person name="Aradska J."/>
            <person name="Bulat T."/>
            <person name="Smidak R."/>
            <person name="Sarate P."/>
            <person name="Gangsoo J."/>
            <person name="Sialana F."/>
            <person name="Bilban M."/>
            <person name="Lubec G."/>
        </authorList>
    </citation>
    <scope>NUCLEOTIDE SEQUENCE</scope>
    <source>
        <tissue evidence="2">Skin</tissue>
    </source>
</reference>
<dbReference type="Pfam" id="PF00188">
    <property type="entry name" value="CAP"/>
    <property type="match status" value="1"/>
</dbReference>
<organism evidence="2">
    <name type="scientific">Arion vulgaris</name>
    <dbReference type="NCBI Taxonomy" id="1028688"/>
    <lineage>
        <taxon>Eukaryota</taxon>
        <taxon>Metazoa</taxon>
        <taxon>Spiralia</taxon>
        <taxon>Lophotrochozoa</taxon>
        <taxon>Mollusca</taxon>
        <taxon>Gastropoda</taxon>
        <taxon>Heterobranchia</taxon>
        <taxon>Euthyneura</taxon>
        <taxon>Panpulmonata</taxon>
        <taxon>Eupulmonata</taxon>
        <taxon>Stylommatophora</taxon>
        <taxon>Helicina</taxon>
        <taxon>Arionoidea</taxon>
        <taxon>Arionidae</taxon>
        <taxon>Arion</taxon>
    </lineage>
</organism>
<dbReference type="AlphaFoldDB" id="A0A0B6ZVM6"/>
<dbReference type="GO" id="GO:0005576">
    <property type="term" value="C:extracellular region"/>
    <property type="evidence" value="ECO:0007669"/>
    <property type="project" value="InterPro"/>
</dbReference>
<dbReference type="InterPro" id="IPR014044">
    <property type="entry name" value="CAP_dom"/>
</dbReference>
<dbReference type="InterPro" id="IPR035940">
    <property type="entry name" value="CAP_sf"/>
</dbReference>
<proteinExistence type="predicted"/>
<dbReference type="InterPro" id="IPR018244">
    <property type="entry name" value="Allrgn_V5/Tpx1_CS"/>
</dbReference>
<evidence type="ECO:0000313" key="2">
    <source>
        <dbReference type="EMBL" id="CEK71830.1"/>
    </source>
</evidence>
<dbReference type="PRINTS" id="PR00838">
    <property type="entry name" value="V5ALLERGEN"/>
</dbReference>
<dbReference type="PANTHER" id="PTHR10334">
    <property type="entry name" value="CYSTEINE-RICH SECRETORY PROTEIN-RELATED"/>
    <property type="match status" value="1"/>
</dbReference>
<feature type="domain" description="SCP" evidence="1">
    <location>
        <begin position="88"/>
        <end position="233"/>
    </location>
</feature>
<gene>
    <name evidence="2" type="primary">ORF79997</name>
</gene>
<dbReference type="InterPro" id="IPR001283">
    <property type="entry name" value="CRISP-related"/>
</dbReference>
<name>A0A0B6ZVM6_9EUPU</name>